<feature type="compositionally biased region" description="Low complexity" evidence="1">
    <location>
        <begin position="370"/>
        <end position="413"/>
    </location>
</feature>
<dbReference type="Proteomes" id="UP000601710">
    <property type="component" value="Chromosome 4"/>
</dbReference>
<protein>
    <submittedName>
        <fullName evidence="3">Palmitoyl_acyltransferase_1_putative/GeneDB:LmjF. 04.0520</fullName>
    </submittedName>
</protein>
<gene>
    <name evidence="3" type="ORF">LDHU3_04.0660</name>
</gene>
<feature type="compositionally biased region" description="Low complexity" evidence="1">
    <location>
        <begin position="344"/>
        <end position="353"/>
    </location>
</feature>
<keyword evidence="2" id="KW-0812">Transmembrane</keyword>
<feature type="region of interest" description="Disordered" evidence="1">
    <location>
        <begin position="344"/>
        <end position="429"/>
    </location>
</feature>
<dbReference type="GO" id="GO:0016746">
    <property type="term" value="F:acyltransferase activity"/>
    <property type="evidence" value="ECO:0007669"/>
    <property type="project" value="UniProtKB-KW"/>
</dbReference>
<proteinExistence type="predicted"/>
<feature type="compositionally biased region" description="Basic and acidic residues" evidence="1">
    <location>
        <begin position="1"/>
        <end position="10"/>
    </location>
</feature>
<evidence type="ECO:0000313" key="4">
    <source>
        <dbReference type="Proteomes" id="UP000601710"/>
    </source>
</evidence>
<reference evidence="3" key="1">
    <citation type="submission" date="2020-06" db="EMBL/GenBank/DDBJ databases">
        <authorList>
            <person name="Camacho E."/>
            <person name="Gonzalez-de la Fuente S."/>
            <person name="Rastrojo A."/>
            <person name="Peiro-Pastor R."/>
            <person name="Solana JC."/>
            <person name="Tabera L."/>
            <person name="Gamarro F."/>
            <person name="Carrasco-Ramiro F."/>
            <person name="Requena JM."/>
            <person name="Aguado B."/>
        </authorList>
    </citation>
    <scope>NUCLEOTIDE SEQUENCE</scope>
</reference>
<dbReference type="VEuPathDB" id="TriTrypDB:LDHU3_04.0660"/>
<dbReference type="VEuPathDB" id="TriTrypDB:LdCL_040010500"/>
<feature type="region of interest" description="Disordered" evidence="1">
    <location>
        <begin position="443"/>
        <end position="491"/>
    </location>
</feature>
<keyword evidence="2" id="KW-1133">Transmembrane helix</keyword>
<feature type="compositionally biased region" description="Polar residues" evidence="1">
    <location>
        <begin position="354"/>
        <end position="369"/>
    </location>
</feature>
<feature type="transmembrane region" description="Helical" evidence="2">
    <location>
        <begin position="1526"/>
        <end position="1547"/>
    </location>
</feature>
<feature type="transmembrane region" description="Helical" evidence="2">
    <location>
        <begin position="1412"/>
        <end position="1434"/>
    </location>
</feature>
<name>A0A6J8F380_LEIDO</name>
<keyword evidence="2" id="KW-0472">Membrane</keyword>
<organism evidence="3 4">
    <name type="scientific">Leishmania donovani</name>
    <dbReference type="NCBI Taxonomy" id="5661"/>
    <lineage>
        <taxon>Eukaryota</taxon>
        <taxon>Discoba</taxon>
        <taxon>Euglenozoa</taxon>
        <taxon>Kinetoplastea</taxon>
        <taxon>Metakinetoplastina</taxon>
        <taxon>Trypanosomatida</taxon>
        <taxon>Trypanosomatidae</taxon>
        <taxon>Leishmaniinae</taxon>
        <taxon>Leishmania</taxon>
    </lineage>
</organism>
<accession>A0A6J8F380</accession>
<sequence length="1580" mass="165513">MPSPLLHREPQLISSPSSRECQCPFQGGRKLLPLADLRHQHGKGNDAGAGGTKELSSLGGRNVSTANASSAAASASGLPRLAAVAAVPPSLELFLTASSEAVETVVVCDNESTQAMHSGAAFPAAAVAPAAAAQPLKFLAVSPSTAPVSLESSSSAAASASLSCSSKPLIRSTAMPTEEGRILPLPTAATTLEEAYLESRVSYPYKGADAMATFDLANPPPAPSLHVDSADQGGSAATTTAPLLRQQESQISLSGSTPKTPPICQERLSPAAGAMKPTNVPVGPFSYPAAAPVAEAAAAAAAATTCTTSTTVKGVASSSAALTAHSADYGRRTNSIDGTLSREAGGAAAFERAPQQQSPSCPLRTSESFATAAATHPTTAAVPGSPSGSSKMQPSSLLSRMTTPAAATSRASAGVGKRDDSSDIDSTPPRLITSVASSLVVPLAVSETSTERTRSTPASSIGSLRVYGAPPPPFPRAPSSATRSGSPTPFSPVAVTERTGVVMDVVGYLERGYDTLWRTLARFFAAAFLPHIFLWHAVPALIPQPATSAAAEAAAPPRVHLYAVACNHPEVVLFALELLVAGVMLWSLVRYLQLSTVQRSRRHHSLYGGLHRSSTSLAARPSSAGVGQASVAAARIAAERCTAHLPTTTATPKKFVDNAESPSTSIQMAGMRLLSSARGLRLRPLRSPSAGGIGSGLNNCGVPGSSNSVRSSGHAHRIFSHSSVPLLHLPLRSFGGVRSAVAMAARAATSGSATPVRDPVTVSSCPSERGGIMRCFGGRSVSDGIVSGSTLSGRSSASSVATPSLSPYTFMGLATPAAEVMQCGFSDAHGIDSLLTPGDGGGGGAIATLPTPFKAEESRAGGSLLHGYHPRTALWDVPRLQQPSRELLSGSGAGCQRGLPASPPTSMDLHASPFSVLNSAGHASLALAGLADRDGTLAKSTNGTVSIQPSVVTPAAAAVAESAMRTDSLLLSSGGAVTAALAPSSPTFGRDGFVPTMTYFGIGLGFLVCTGLAVWRLSVDYYFARYSFALSTNAALWFWLVPVCLLGIAAYVVLLIGGHTLRWRALRQLQESNARGCSKNDEDQEEAARQRAAAAALCRLRWMSWCFACVPYPNPDVALFVDLPESVIMRPDATALLPILTSRGSMVGAFAVDESDAVPPVVPRTPKKRGFCDGGDETVYDSEVSARGSALRQQSGVLKGLSKDKEGEGVFVTIDDTLEPADDILRVKREAPEPSTPVPDISGDVGSLAAATALDNFKTASLRATTSAAAADVSGSPCKPLLPPLLPHRSSSRFFPTGMVRSFLLGRSNLNSRGASSSFAPSQSLWSFGQRPQRGCAVAHVFAASRAWVEHAARELHIPDFIMRLRRSCGLAQQRRVERRSRQRTRVAAPTASVERRLRMWWSCERGSLERLVAWTYLIMLFLFSQALLSLMYFTWSWRSIAREAATATMYATDTGRAAMPVPPSFVVYGCTKWQRSLRNALWVIPPFCVSGDGSVSSPRQSTTWSMASQVALLFTLLGQRRFQVAYLYTNVALPIGFVISLCIFAHEIRLHIKSRRVLRLLALAKSRVETARKVRDAML</sequence>
<keyword evidence="3" id="KW-0808">Transferase</keyword>
<feature type="region of interest" description="Disordered" evidence="1">
    <location>
        <begin position="39"/>
        <end position="62"/>
    </location>
</feature>
<dbReference type="EMBL" id="LR812624">
    <property type="protein sequence ID" value="CAC5427183.1"/>
    <property type="molecule type" value="Genomic_DNA"/>
</dbReference>
<feature type="transmembrane region" description="Helical" evidence="2">
    <location>
        <begin position="1037"/>
        <end position="1057"/>
    </location>
</feature>
<evidence type="ECO:0000256" key="2">
    <source>
        <dbReference type="SAM" id="Phobius"/>
    </source>
</evidence>
<evidence type="ECO:0000313" key="3">
    <source>
        <dbReference type="EMBL" id="CAC5427183.1"/>
    </source>
</evidence>
<dbReference type="VEuPathDB" id="TriTrypDB:LdBPK_040500.1"/>
<keyword evidence="3" id="KW-0012">Acyltransferase</keyword>
<feature type="transmembrane region" description="Helical" evidence="2">
    <location>
        <begin position="997"/>
        <end position="1017"/>
    </location>
</feature>
<evidence type="ECO:0000256" key="1">
    <source>
        <dbReference type="SAM" id="MobiDB-lite"/>
    </source>
</evidence>
<feature type="region of interest" description="Disordered" evidence="1">
    <location>
        <begin position="1"/>
        <end position="20"/>
    </location>
</feature>